<sequence>MQRTVSSQLQIARAKLHMGEYDDAELILREQRYQNNVNMHKEGCFTYAMEDYKRVELAYAKCLTQSKNKGKISEALKVLEKLRFIENQEHNCHYPERICNDINIELAISRALEALGDIESLQQAEENVRILRRRYNRDHKRACIDDCSGDLSIELALTCILSKFDGKSQEERAILFELYEQYRESELPALHLGNHFFLIACKEINSQNCYQASLDLALMYAELSVSKNKTASNLSSLAHIQRLLGDPVNAAKQWSEASKLRSHTTHLEMSESWRSVEHSALRKLEASQQ</sequence>
<dbReference type="EMBL" id="JOKH01000003">
    <property type="protein sequence ID" value="KEQ17062.1"/>
    <property type="molecule type" value="Genomic_DNA"/>
</dbReference>
<comment type="caution">
    <text evidence="1">The sequence shown here is derived from an EMBL/GenBank/DDBJ whole genome shotgun (WGS) entry which is preliminary data.</text>
</comment>
<reference evidence="1 2" key="1">
    <citation type="submission" date="2014-06" db="EMBL/GenBank/DDBJ databases">
        <title>Whole Genome Sequences of Three Symbiotic Endozoicomonas Bacteria.</title>
        <authorList>
            <person name="Neave M.J."/>
            <person name="Apprill A."/>
            <person name="Voolstra C.R."/>
        </authorList>
    </citation>
    <scope>NUCLEOTIDE SEQUENCE [LARGE SCALE GENOMIC DNA]</scope>
    <source>
        <strain evidence="1 2">DSM 25634</strain>
    </source>
</reference>
<evidence type="ECO:0000313" key="1">
    <source>
        <dbReference type="EMBL" id="KEQ17062.1"/>
    </source>
</evidence>
<keyword evidence="2" id="KW-1185">Reference proteome</keyword>
<evidence type="ECO:0008006" key="3">
    <source>
        <dbReference type="Google" id="ProtNLM"/>
    </source>
</evidence>
<gene>
    <name evidence="1" type="ORF">GZ78_14295</name>
</gene>
<organism evidence="1 2">
    <name type="scientific">Endozoicomonas numazuensis</name>
    <dbReference type="NCBI Taxonomy" id="1137799"/>
    <lineage>
        <taxon>Bacteria</taxon>
        <taxon>Pseudomonadati</taxon>
        <taxon>Pseudomonadota</taxon>
        <taxon>Gammaproteobacteria</taxon>
        <taxon>Oceanospirillales</taxon>
        <taxon>Endozoicomonadaceae</taxon>
        <taxon>Endozoicomonas</taxon>
    </lineage>
</organism>
<dbReference type="AlphaFoldDB" id="A0A081NF39"/>
<evidence type="ECO:0000313" key="2">
    <source>
        <dbReference type="Proteomes" id="UP000028073"/>
    </source>
</evidence>
<protein>
    <recommendedName>
        <fullName evidence="3">MalT-like TPR region domain-containing protein</fullName>
    </recommendedName>
</protein>
<dbReference type="Proteomes" id="UP000028073">
    <property type="component" value="Unassembled WGS sequence"/>
</dbReference>
<accession>A0A081NF39</accession>
<proteinExistence type="predicted"/>
<name>A0A081NF39_9GAMM</name>